<keyword evidence="5" id="KW-1185">Reference proteome</keyword>
<sequence>MPRRRPGTIGSALAVLAAVVAAAVALDTLPEAGRPSMRTVAPESVATAGAYVALGDSYSAGVGLAIAEADAVPDDGCHRSSAAFYHTVAKSFRFPGGTSLWACSGATVPDLLHGKDGRPPQVGRVGAGTSLVTVSVGGNDVGFTKVLTRCMVEPLMGGCRHQGGQIADRLATLRRTLPTLLSAVTARAPSARVLVVGYPRMFAPSPKDDVATMGRDDQRWLNERGGELDAVLRRSAADADRALRAAGRKGSVEYVDAFDAFAGHELGTPRPYVNGLKFKLLDMAAELRSFHPNAAGYRRLADLVIRQVRTGPGRPFKRAR</sequence>
<reference evidence="4 5" key="1">
    <citation type="submission" date="2019-05" db="EMBL/GenBank/DDBJ databases">
        <title>Draft genome sequence of Actinomadura geliboluensis A8036.</title>
        <authorList>
            <person name="Saricaoglu S."/>
            <person name="Isik K."/>
        </authorList>
    </citation>
    <scope>NUCLEOTIDE SEQUENCE [LARGE SCALE GENOMIC DNA]</scope>
    <source>
        <strain evidence="4 5">A8036</strain>
    </source>
</reference>
<feature type="active site" evidence="1">
    <location>
        <position position="291"/>
    </location>
</feature>
<feature type="disulfide bond" evidence="2">
    <location>
        <begin position="77"/>
        <end position="103"/>
    </location>
</feature>
<proteinExistence type="predicted"/>
<gene>
    <name evidence="4" type="ORF">ETD96_04040</name>
</gene>
<evidence type="ECO:0000256" key="1">
    <source>
        <dbReference type="PIRSR" id="PIRSR637460-1"/>
    </source>
</evidence>
<dbReference type="GO" id="GO:0019433">
    <property type="term" value="P:triglyceride catabolic process"/>
    <property type="evidence" value="ECO:0007669"/>
    <property type="project" value="TreeGrafter"/>
</dbReference>
<dbReference type="PANTHER" id="PTHR37981:SF1">
    <property type="entry name" value="SGNH HYDROLASE-TYPE ESTERASE DOMAIN-CONTAINING PROTEIN"/>
    <property type="match status" value="1"/>
</dbReference>
<protein>
    <submittedName>
        <fullName evidence="4">SGNH/GDSL hydrolase family protein</fullName>
    </submittedName>
</protein>
<dbReference type="CDD" id="cd01823">
    <property type="entry name" value="SEST_like"/>
    <property type="match status" value="1"/>
</dbReference>
<evidence type="ECO:0000313" key="4">
    <source>
        <dbReference type="EMBL" id="TMR41759.1"/>
    </source>
</evidence>
<dbReference type="InterPro" id="IPR037460">
    <property type="entry name" value="SEST-like"/>
</dbReference>
<feature type="domain" description="SGNH hydrolase-type esterase" evidence="3">
    <location>
        <begin position="53"/>
        <end position="299"/>
    </location>
</feature>
<dbReference type="InterPro" id="IPR036514">
    <property type="entry name" value="SGNH_hydro_sf"/>
</dbReference>
<organism evidence="4 5">
    <name type="scientific">Actinomadura geliboluensis</name>
    <dbReference type="NCBI Taxonomy" id="882440"/>
    <lineage>
        <taxon>Bacteria</taxon>
        <taxon>Bacillati</taxon>
        <taxon>Actinomycetota</taxon>
        <taxon>Actinomycetes</taxon>
        <taxon>Streptosporangiales</taxon>
        <taxon>Thermomonosporaceae</taxon>
        <taxon>Actinomadura</taxon>
    </lineage>
</organism>
<dbReference type="RefSeq" id="WP_138634228.1">
    <property type="nucleotide sequence ID" value="NZ_VCKZ01000014.1"/>
</dbReference>
<dbReference type="InterPro" id="IPR013830">
    <property type="entry name" value="SGNH_hydro"/>
</dbReference>
<evidence type="ECO:0000256" key="2">
    <source>
        <dbReference type="PIRSR" id="PIRSR637460-2"/>
    </source>
</evidence>
<comment type="caution">
    <text evidence="4">The sequence shown here is derived from an EMBL/GenBank/DDBJ whole genome shotgun (WGS) entry which is preliminary data.</text>
</comment>
<feature type="active site" description="Nucleophile" evidence="1">
    <location>
        <position position="57"/>
    </location>
</feature>
<evidence type="ECO:0000313" key="5">
    <source>
        <dbReference type="Proteomes" id="UP000305238"/>
    </source>
</evidence>
<dbReference type="Proteomes" id="UP000305238">
    <property type="component" value="Unassembled WGS sequence"/>
</dbReference>
<dbReference type="AlphaFoldDB" id="A0A5S4H9V6"/>
<dbReference type="Pfam" id="PF13472">
    <property type="entry name" value="Lipase_GDSL_2"/>
    <property type="match status" value="1"/>
</dbReference>
<evidence type="ECO:0000259" key="3">
    <source>
        <dbReference type="Pfam" id="PF13472"/>
    </source>
</evidence>
<feature type="disulfide bond" evidence="2">
    <location>
        <begin position="150"/>
        <end position="159"/>
    </location>
</feature>
<dbReference type="SUPFAM" id="SSF52266">
    <property type="entry name" value="SGNH hydrolase"/>
    <property type="match status" value="1"/>
</dbReference>
<dbReference type="Gene3D" id="3.40.50.1110">
    <property type="entry name" value="SGNH hydrolase"/>
    <property type="match status" value="1"/>
</dbReference>
<dbReference type="GO" id="GO:0004806">
    <property type="term" value="F:triacylglycerol lipase activity"/>
    <property type="evidence" value="ECO:0007669"/>
    <property type="project" value="TreeGrafter"/>
</dbReference>
<dbReference type="OrthoDB" id="5503950at2"/>
<name>A0A5S4H9V6_9ACTN</name>
<dbReference type="EMBL" id="VCKZ01000014">
    <property type="protein sequence ID" value="TMR41759.1"/>
    <property type="molecule type" value="Genomic_DNA"/>
</dbReference>
<accession>A0A5S4H9V6</accession>
<keyword evidence="4" id="KW-0378">Hydrolase</keyword>
<dbReference type="PANTHER" id="PTHR37981">
    <property type="entry name" value="LIPASE 2"/>
    <property type="match status" value="1"/>
</dbReference>
<keyword evidence="2" id="KW-1015">Disulfide bond</keyword>